<name>A0A1C7MHG7_GRIFR</name>
<proteinExistence type="predicted"/>
<reference evidence="1 2" key="1">
    <citation type="submission" date="2016-03" db="EMBL/GenBank/DDBJ databases">
        <title>Whole genome sequencing of Grifola frondosa 9006-11.</title>
        <authorList>
            <person name="Min B."/>
            <person name="Park H."/>
            <person name="Kim J.-G."/>
            <person name="Cho H."/>
            <person name="Oh Y.-L."/>
            <person name="Kong W.-S."/>
            <person name="Choi I.-G."/>
        </authorList>
    </citation>
    <scope>NUCLEOTIDE SEQUENCE [LARGE SCALE GENOMIC DNA]</scope>
    <source>
        <strain evidence="1 2">9006-11</strain>
    </source>
</reference>
<dbReference type="Proteomes" id="UP000092993">
    <property type="component" value="Unassembled WGS sequence"/>
</dbReference>
<evidence type="ECO:0000313" key="2">
    <source>
        <dbReference type="Proteomes" id="UP000092993"/>
    </source>
</evidence>
<dbReference type="AlphaFoldDB" id="A0A1C7MHG7"/>
<sequence>MQLLSPRALSVASSFKKGRTQLLHGLLTRTDAPIINCSVLHTPRLLDYHTPFLSSTACSGTVLAVHSDAMLQQNSLFAYSDTDVVIDDRRCTFHLVNNSPLAALWIGA</sequence>
<organism evidence="1 2">
    <name type="scientific">Grifola frondosa</name>
    <name type="common">Maitake</name>
    <name type="synonym">Polyporus frondosus</name>
    <dbReference type="NCBI Taxonomy" id="5627"/>
    <lineage>
        <taxon>Eukaryota</taxon>
        <taxon>Fungi</taxon>
        <taxon>Dikarya</taxon>
        <taxon>Basidiomycota</taxon>
        <taxon>Agaricomycotina</taxon>
        <taxon>Agaricomycetes</taxon>
        <taxon>Polyporales</taxon>
        <taxon>Grifolaceae</taxon>
        <taxon>Grifola</taxon>
    </lineage>
</organism>
<keyword evidence="2" id="KW-1185">Reference proteome</keyword>
<dbReference type="EMBL" id="LUGG01000003">
    <property type="protein sequence ID" value="OBZ76333.1"/>
    <property type="molecule type" value="Genomic_DNA"/>
</dbReference>
<protein>
    <submittedName>
        <fullName evidence="1">Uncharacterized protein</fullName>
    </submittedName>
</protein>
<evidence type="ECO:0000313" key="1">
    <source>
        <dbReference type="EMBL" id="OBZ76333.1"/>
    </source>
</evidence>
<comment type="caution">
    <text evidence="1">The sequence shown here is derived from an EMBL/GenBank/DDBJ whole genome shotgun (WGS) entry which is preliminary data.</text>
</comment>
<accession>A0A1C7MHG7</accession>
<gene>
    <name evidence="1" type="ORF">A0H81_03985</name>
</gene>